<evidence type="ECO:0000256" key="1">
    <source>
        <dbReference type="ARBA" id="ARBA00022490"/>
    </source>
</evidence>
<comment type="caution">
    <text evidence="6">The sequence shown here is derived from an EMBL/GenBank/DDBJ whole genome shotgun (WGS) entry which is preliminary data.</text>
</comment>
<keyword evidence="2 4" id="KW-0396">Initiation factor</keyword>
<dbReference type="Gene3D" id="1.10.246.60">
    <property type="entry name" value="Eukaryotic translation initiation factor 3 like domains"/>
    <property type="match status" value="1"/>
</dbReference>
<keyword evidence="3 4" id="KW-0648">Protein biosynthesis</keyword>
<dbReference type="GO" id="GO:0016282">
    <property type="term" value="C:eukaryotic 43S preinitiation complex"/>
    <property type="evidence" value="ECO:0007669"/>
    <property type="project" value="UniProtKB-UniRule"/>
</dbReference>
<accession>A0A9P0QXC2</accession>
<keyword evidence="7" id="KW-1185">Reference proteome</keyword>
<keyword evidence="1 4" id="KW-0963">Cytoplasm</keyword>
<dbReference type="HAMAP" id="MF_03009">
    <property type="entry name" value="eIF3j"/>
    <property type="match status" value="1"/>
</dbReference>
<dbReference type="PANTHER" id="PTHR21681">
    <property type="entry name" value="EUKARYOTIC TRANSLATION INITIATION FACTOR 3 SUBUNIT J"/>
    <property type="match status" value="1"/>
</dbReference>
<evidence type="ECO:0000313" key="6">
    <source>
        <dbReference type="EMBL" id="CAH2355993.1"/>
    </source>
</evidence>
<dbReference type="InterPro" id="IPR023194">
    <property type="entry name" value="eIF3-like_dom_sf"/>
</dbReference>
<protein>
    <recommendedName>
        <fullName evidence="4">Eukaryotic translation initiation factor 3 subunit J</fullName>
        <shortName evidence="4">eIF3j</shortName>
    </recommendedName>
    <alternativeName>
        <fullName evidence="4">Eukaryotic translation initiation factor 3 30 kDa subunit homolog</fullName>
        <shortName evidence="4">eIF-3 30 kDa subunit homolog</shortName>
    </alternativeName>
</protein>
<organism evidence="6 7">
    <name type="scientific">[Candida] railenensis</name>
    <dbReference type="NCBI Taxonomy" id="45579"/>
    <lineage>
        <taxon>Eukaryota</taxon>
        <taxon>Fungi</taxon>
        <taxon>Dikarya</taxon>
        <taxon>Ascomycota</taxon>
        <taxon>Saccharomycotina</taxon>
        <taxon>Pichiomycetes</taxon>
        <taxon>Debaryomycetaceae</taxon>
        <taxon>Kurtzmaniella</taxon>
    </lineage>
</organism>
<comment type="subunit">
    <text evidence="4">Component of the eukaryotic translation initiation factor 3 (eIF-3) complex.</text>
</comment>
<gene>
    <name evidence="4 6" type="primary">HCR1</name>
    <name evidence="6" type="ORF">CLIB1423_42S00100</name>
</gene>
<dbReference type="Proteomes" id="UP000837801">
    <property type="component" value="Unassembled WGS sequence"/>
</dbReference>
<evidence type="ECO:0000256" key="2">
    <source>
        <dbReference type="ARBA" id="ARBA00022540"/>
    </source>
</evidence>
<dbReference type="GO" id="GO:0005852">
    <property type="term" value="C:eukaryotic translation initiation factor 3 complex"/>
    <property type="evidence" value="ECO:0007669"/>
    <property type="project" value="UniProtKB-UniRule"/>
</dbReference>
<name>A0A9P0QXC2_9ASCO</name>
<feature type="compositionally biased region" description="Acidic residues" evidence="5">
    <location>
        <begin position="24"/>
        <end position="44"/>
    </location>
</feature>
<dbReference type="AlphaFoldDB" id="A0A9P0QXC2"/>
<dbReference type="GO" id="GO:0003743">
    <property type="term" value="F:translation initiation factor activity"/>
    <property type="evidence" value="ECO:0007669"/>
    <property type="project" value="UniProtKB-UniRule"/>
</dbReference>
<dbReference type="InterPro" id="IPR013906">
    <property type="entry name" value="eIF3j"/>
</dbReference>
<dbReference type="GO" id="GO:0001732">
    <property type="term" value="P:formation of cytoplasmic translation initiation complex"/>
    <property type="evidence" value="ECO:0007669"/>
    <property type="project" value="UniProtKB-UniRule"/>
</dbReference>
<dbReference type="Pfam" id="PF08597">
    <property type="entry name" value="eIF3_subunit"/>
    <property type="match status" value="1"/>
</dbReference>
<feature type="region of interest" description="Disordered" evidence="5">
    <location>
        <begin position="1"/>
        <end position="80"/>
    </location>
</feature>
<evidence type="ECO:0000256" key="4">
    <source>
        <dbReference type="HAMAP-Rule" id="MF_03009"/>
    </source>
</evidence>
<evidence type="ECO:0000256" key="3">
    <source>
        <dbReference type="ARBA" id="ARBA00022917"/>
    </source>
</evidence>
<evidence type="ECO:0000256" key="5">
    <source>
        <dbReference type="SAM" id="MobiDB-lite"/>
    </source>
</evidence>
<dbReference type="PANTHER" id="PTHR21681:SF0">
    <property type="entry name" value="EUKARYOTIC TRANSLATION INITIATION FACTOR 3 SUBUNIT J"/>
    <property type="match status" value="1"/>
</dbReference>
<comment type="similarity">
    <text evidence="4">Belongs to the eIF-3 subunit J family.</text>
</comment>
<feature type="compositionally biased region" description="Basic and acidic residues" evidence="5">
    <location>
        <begin position="45"/>
        <end position="72"/>
    </location>
</feature>
<comment type="subcellular location">
    <subcellularLocation>
        <location evidence="4">Cytoplasm</location>
    </subcellularLocation>
</comment>
<evidence type="ECO:0000313" key="7">
    <source>
        <dbReference type="Proteomes" id="UP000837801"/>
    </source>
</evidence>
<proteinExistence type="inferred from homology"/>
<reference evidence="6" key="1">
    <citation type="submission" date="2022-03" db="EMBL/GenBank/DDBJ databases">
        <authorList>
            <person name="Legras J.-L."/>
            <person name="Devillers H."/>
            <person name="Grondin C."/>
        </authorList>
    </citation>
    <scope>NUCLEOTIDE SEQUENCE</scope>
    <source>
        <strain evidence="6">CLIB 1423</strain>
    </source>
</reference>
<comment type="function">
    <text evidence="4">Component of the eukaryotic translation initiation factor 3 (eIF-3) complex, which is involved in protein synthesis of a specialized repertoire of mRNAs and, together with other initiation factors, stimulates binding of mRNA and methionyl-tRNAi to the 40S ribosome. The eIF-3 complex specifically targets and initiates translation of a subset of mRNAs involved in cell proliferation.</text>
</comment>
<dbReference type="OrthoDB" id="20381at2759"/>
<dbReference type="GO" id="GO:0033290">
    <property type="term" value="C:eukaryotic 48S preinitiation complex"/>
    <property type="evidence" value="ECO:0007669"/>
    <property type="project" value="UniProtKB-UniRule"/>
</dbReference>
<sequence length="286" mass="31167">MSWDDEDFDIPVKATPAAAAAASWEDEEDDEPLLEESWDVDEDELKARKAEEEAKKKAEKEALKNKQNEAKAKKLTGKKGGDPVLLDVDLLGEDDRAAALKKAQLSSDLNNAADLFGSLGVAGDDEDFDLTAHPRERAAAAAAAKAPPPVARLTKDTPIETHPLFQPADKEEFVKLRKTLAPVLTDLAEDSLMNYSSGLAVDLIRDIAQPLSIENVRKVISTLNIVIKDKEKAERLARLKKAGGTATGGAGKKKAKPAVKTNVTESFKKDEYDDMDYDNFGDDDFM</sequence>
<dbReference type="EMBL" id="CAKXYY010000042">
    <property type="protein sequence ID" value="CAH2355993.1"/>
    <property type="molecule type" value="Genomic_DNA"/>
</dbReference>